<evidence type="ECO:0000313" key="3">
    <source>
        <dbReference type="EMBL" id="KAF3604089.1"/>
    </source>
</evidence>
<keyword evidence="1" id="KW-0175">Coiled coil</keyword>
<proteinExistence type="predicted"/>
<sequence length="604" mass="67233">MAPPSREKYSASEKGKGVMKNPAPSRDQSLDLKLLASAIGAHRDTLSDAPGLILGQSALIFDIQEQFREDGNGVCASDGEDQGEPTIVAKGVEGRPNSTEADGNGRRRLTPFRLSSSGSIEQLLDLHSESSRPSVVAEQVDHPNTVVYPEDFWYEVHKIMALIDWASNIPCEETKGKRMPLPLMGKITRAYPSYSDIGCREFQFHDRVGRERRSTTPLRNKPPNKAKVRSEEEEPGPGMSCEEVDHSIDKIGGEGEDVRVENPKGLTGKKRKRRPKDIGGLDPPPGKLLISTSERVEFLYDQDGPLVNDQAACSNLMRQIRGGTRMMPEVTELAFLDNFSESARADSAMTLDLCKAETGINTKDAEFERAKGEVRDKAKDLITQQKCFVREREQAIQTAEGLEEKLETAQSRIAQLEKEKVEAAEKTKMEMARMRLSRLREVTSERDRIMVAAARRFEKFSESMDTLEEWGMQVPKKLKDLLTANEINFKKKAEEIVVEVITEQDLVLSPPRPEPLRGYDQFGSNIGTGDPATASSLRYPLFEIKNATAIDRSTDIILEVALEGPLEPASDAQTKGITVEERVIATRIPKASEPIVQDRSLERN</sequence>
<feature type="compositionally biased region" description="Basic and acidic residues" evidence="2">
    <location>
        <begin position="1"/>
        <end position="16"/>
    </location>
</feature>
<name>A0A8S9SSR4_BRACR</name>
<comment type="caution">
    <text evidence="3">The sequence shown here is derived from an EMBL/GenBank/DDBJ whole genome shotgun (WGS) entry which is preliminary data.</text>
</comment>
<feature type="compositionally biased region" description="Basic and acidic residues" evidence="2">
    <location>
        <begin position="243"/>
        <end position="262"/>
    </location>
</feature>
<gene>
    <name evidence="3" type="ORF">F2Q69_00036148</name>
</gene>
<evidence type="ECO:0000313" key="4">
    <source>
        <dbReference type="Proteomes" id="UP000712600"/>
    </source>
</evidence>
<evidence type="ECO:0000256" key="2">
    <source>
        <dbReference type="SAM" id="MobiDB-lite"/>
    </source>
</evidence>
<feature type="coiled-coil region" evidence="1">
    <location>
        <begin position="392"/>
        <end position="426"/>
    </location>
</feature>
<dbReference type="Proteomes" id="UP000712600">
    <property type="component" value="Unassembled WGS sequence"/>
</dbReference>
<accession>A0A8S9SSR4</accession>
<feature type="region of interest" description="Disordered" evidence="2">
    <location>
        <begin position="1"/>
        <end position="27"/>
    </location>
</feature>
<evidence type="ECO:0000256" key="1">
    <source>
        <dbReference type="SAM" id="Coils"/>
    </source>
</evidence>
<feature type="region of interest" description="Disordered" evidence="2">
    <location>
        <begin position="208"/>
        <end position="287"/>
    </location>
</feature>
<organism evidence="3 4">
    <name type="scientific">Brassica cretica</name>
    <name type="common">Mustard</name>
    <dbReference type="NCBI Taxonomy" id="69181"/>
    <lineage>
        <taxon>Eukaryota</taxon>
        <taxon>Viridiplantae</taxon>
        <taxon>Streptophyta</taxon>
        <taxon>Embryophyta</taxon>
        <taxon>Tracheophyta</taxon>
        <taxon>Spermatophyta</taxon>
        <taxon>Magnoliopsida</taxon>
        <taxon>eudicotyledons</taxon>
        <taxon>Gunneridae</taxon>
        <taxon>Pentapetalae</taxon>
        <taxon>rosids</taxon>
        <taxon>malvids</taxon>
        <taxon>Brassicales</taxon>
        <taxon>Brassicaceae</taxon>
        <taxon>Brassiceae</taxon>
        <taxon>Brassica</taxon>
    </lineage>
</organism>
<dbReference type="AlphaFoldDB" id="A0A8S9SSR4"/>
<feature type="region of interest" description="Disordered" evidence="2">
    <location>
        <begin position="75"/>
        <end position="110"/>
    </location>
</feature>
<reference evidence="3" key="1">
    <citation type="submission" date="2019-12" db="EMBL/GenBank/DDBJ databases">
        <title>Genome sequencing and annotation of Brassica cretica.</title>
        <authorList>
            <person name="Studholme D.J."/>
            <person name="Sarris P."/>
        </authorList>
    </citation>
    <scope>NUCLEOTIDE SEQUENCE</scope>
    <source>
        <strain evidence="3">PFS-109/04</strain>
        <tissue evidence="3">Leaf</tissue>
    </source>
</reference>
<protein>
    <submittedName>
        <fullName evidence="3">Uncharacterized protein</fullName>
    </submittedName>
</protein>
<dbReference type="EMBL" id="QGKX02000004">
    <property type="protein sequence ID" value="KAF3604089.1"/>
    <property type="molecule type" value="Genomic_DNA"/>
</dbReference>